<dbReference type="Proteomes" id="UP000286976">
    <property type="component" value="Unassembled WGS sequence"/>
</dbReference>
<sequence length="198" mass="20716">MKHVTLTSVAIAVSLFATGVHAATDALPQEAVVEAQAMPEQSANEQATLGTIADITSQESTFATLVKALEAVQLDSLLADGGPYTVFAPSNNAFDALPEGTLEYLLDPANAEDLKAVLAYHIVDESLTSTELTETQKQQPTVEGTELTITPSEHGVQVNEANIVAADIQASNGVIHIIDSVLIPAELANVVEVALNSQ</sequence>
<gene>
    <name evidence="3" type="ORF">CWE15_08805</name>
</gene>
<dbReference type="InterPro" id="IPR000782">
    <property type="entry name" value="FAS1_domain"/>
</dbReference>
<dbReference type="AlphaFoldDB" id="A0A432X164"/>
<dbReference type="Gene3D" id="2.30.180.10">
    <property type="entry name" value="FAS1 domain"/>
    <property type="match status" value="1"/>
</dbReference>
<feature type="domain" description="FAS1" evidence="2">
    <location>
        <begin position="49"/>
        <end position="182"/>
    </location>
</feature>
<comment type="caution">
    <text evidence="3">The sequence shown here is derived from an EMBL/GenBank/DDBJ whole genome shotgun (WGS) entry which is preliminary data.</text>
</comment>
<organism evidence="3 4">
    <name type="scientific">Aliidiomarina taiwanensis</name>
    <dbReference type="NCBI Taxonomy" id="946228"/>
    <lineage>
        <taxon>Bacteria</taxon>
        <taxon>Pseudomonadati</taxon>
        <taxon>Pseudomonadota</taxon>
        <taxon>Gammaproteobacteria</taxon>
        <taxon>Alteromonadales</taxon>
        <taxon>Idiomarinaceae</taxon>
        <taxon>Aliidiomarina</taxon>
    </lineage>
</organism>
<dbReference type="PANTHER" id="PTHR10900">
    <property type="entry name" value="PERIOSTIN-RELATED"/>
    <property type="match status" value="1"/>
</dbReference>
<evidence type="ECO:0000256" key="1">
    <source>
        <dbReference type="SAM" id="SignalP"/>
    </source>
</evidence>
<protein>
    <submittedName>
        <fullName evidence="3">Fasciclin</fullName>
    </submittedName>
</protein>
<dbReference type="Pfam" id="PF02469">
    <property type="entry name" value="Fasciclin"/>
    <property type="match status" value="1"/>
</dbReference>
<dbReference type="PROSITE" id="PS50213">
    <property type="entry name" value="FAS1"/>
    <property type="match status" value="1"/>
</dbReference>
<feature type="chain" id="PRO_5019282080" evidence="1">
    <location>
        <begin position="23"/>
        <end position="198"/>
    </location>
</feature>
<evidence type="ECO:0000259" key="2">
    <source>
        <dbReference type="PROSITE" id="PS50213"/>
    </source>
</evidence>
<dbReference type="SMART" id="SM00554">
    <property type="entry name" value="FAS1"/>
    <property type="match status" value="1"/>
</dbReference>
<name>A0A432X164_9GAMM</name>
<keyword evidence="1" id="KW-0732">Signal</keyword>
<accession>A0A432X164</accession>
<dbReference type="InterPro" id="IPR036378">
    <property type="entry name" value="FAS1_dom_sf"/>
</dbReference>
<proteinExistence type="predicted"/>
<dbReference type="SUPFAM" id="SSF82153">
    <property type="entry name" value="FAS1 domain"/>
    <property type="match status" value="1"/>
</dbReference>
<evidence type="ECO:0000313" key="3">
    <source>
        <dbReference type="EMBL" id="RUO39843.1"/>
    </source>
</evidence>
<keyword evidence="4" id="KW-1185">Reference proteome</keyword>
<reference evidence="3 4" key="1">
    <citation type="journal article" date="2011" name="Front. Microbiol.">
        <title>Genomic signatures of strain selection and enhancement in Bacillus atrophaeus var. globigii, a historical biowarfare simulant.</title>
        <authorList>
            <person name="Gibbons H.S."/>
            <person name="Broomall S.M."/>
            <person name="McNew L.A."/>
            <person name="Daligault H."/>
            <person name="Chapman C."/>
            <person name="Bruce D."/>
            <person name="Karavis M."/>
            <person name="Krepps M."/>
            <person name="McGregor P.A."/>
            <person name="Hong C."/>
            <person name="Park K.H."/>
            <person name="Akmal A."/>
            <person name="Feldman A."/>
            <person name="Lin J.S."/>
            <person name="Chang W.E."/>
            <person name="Higgs B.W."/>
            <person name="Demirev P."/>
            <person name="Lindquist J."/>
            <person name="Liem A."/>
            <person name="Fochler E."/>
            <person name="Read T.D."/>
            <person name="Tapia R."/>
            <person name="Johnson S."/>
            <person name="Bishop-Lilly K.A."/>
            <person name="Detter C."/>
            <person name="Han C."/>
            <person name="Sozhamannan S."/>
            <person name="Rosenzweig C.N."/>
            <person name="Skowronski E.W."/>
        </authorList>
    </citation>
    <scope>NUCLEOTIDE SEQUENCE [LARGE SCALE GENOMIC DNA]</scope>
    <source>
        <strain evidence="3 4">AIT1</strain>
    </source>
</reference>
<dbReference type="EMBL" id="PIPQ01000005">
    <property type="protein sequence ID" value="RUO39843.1"/>
    <property type="molecule type" value="Genomic_DNA"/>
</dbReference>
<evidence type="ECO:0000313" key="4">
    <source>
        <dbReference type="Proteomes" id="UP000286976"/>
    </source>
</evidence>
<feature type="signal peptide" evidence="1">
    <location>
        <begin position="1"/>
        <end position="22"/>
    </location>
</feature>
<dbReference type="InterPro" id="IPR050904">
    <property type="entry name" value="Adhesion/Biosynth-related"/>
</dbReference>
<dbReference type="OrthoDB" id="9800666at2"/>
<dbReference type="PANTHER" id="PTHR10900:SF77">
    <property type="entry name" value="FI19380P1"/>
    <property type="match status" value="1"/>
</dbReference>
<dbReference type="RefSeq" id="WP_126757718.1">
    <property type="nucleotide sequence ID" value="NZ_PIPQ01000005.1"/>
</dbReference>
<dbReference type="FunFam" id="2.30.180.10:FF:000014">
    <property type="entry name" value="Stabilin 1"/>
    <property type="match status" value="1"/>
</dbReference>